<sequence>MTLEGSASMSANGLVGSPQARPMTVAAMRAAVVAIRAGVFDRVDGAEVIAGDAALNAAVICEACRRDAPRVPWADVDGIAAAVVVAAGHAGAGATTVALAVAEALADSCRVQLVEYADPARSGLTSASTIELGIDGAWRRGRRGRLDVLRLAQPPADERPPPKGDGSEQLLVVDAGCALTTARPEGRTALSSIDLLVVATRVTVPAIRQTEHVLAAVGGDAWVAAVGPSRWPRAVEASVGSHLGRLRSRGRVVQVPLDARLAVTGLTGDRLPRSVAAAGRSLAGLLVPTGPPRHRRRAAAS</sequence>
<evidence type="ECO:0000313" key="1">
    <source>
        <dbReference type="EMBL" id="SFT82552.1"/>
    </source>
</evidence>
<accession>A0A1I7B5Y6</accession>
<keyword evidence="2" id="KW-1185">Reference proteome</keyword>
<proteinExistence type="predicted"/>
<reference evidence="2" key="1">
    <citation type="submission" date="2016-10" db="EMBL/GenBank/DDBJ databases">
        <authorList>
            <person name="Varghese N."/>
            <person name="Submissions S."/>
        </authorList>
    </citation>
    <scope>NUCLEOTIDE SEQUENCE [LARGE SCALE GENOMIC DNA]</scope>
    <source>
        <strain evidence="2">DSM 46136</strain>
    </source>
</reference>
<protein>
    <recommendedName>
        <fullName evidence="3">MinD-like ATPase involved in chromosome partitioning or flagellar assembly</fullName>
    </recommendedName>
</protein>
<dbReference type="InterPro" id="IPR027417">
    <property type="entry name" value="P-loop_NTPase"/>
</dbReference>
<name>A0A1I7B5Y6_9ACTN</name>
<dbReference type="Gene3D" id="3.40.50.300">
    <property type="entry name" value="P-loop containing nucleotide triphosphate hydrolases"/>
    <property type="match status" value="1"/>
</dbReference>
<dbReference type="Proteomes" id="UP000199546">
    <property type="component" value="Unassembled WGS sequence"/>
</dbReference>
<organism evidence="1 2">
    <name type="scientific">Geodermatophilus amargosae</name>
    <dbReference type="NCBI Taxonomy" id="1296565"/>
    <lineage>
        <taxon>Bacteria</taxon>
        <taxon>Bacillati</taxon>
        <taxon>Actinomycetota</taxon>
        <taxon>Actinomycetes</taxon>
        <taxon>Geodermatophilales</taxon>
        <taxon>Geodermatophilaceae</taxon>
        <taxon>Geodermatophilus</taxon>
    </lineage>
</organism>
<gene>
    <name evidence="1" type="ORF">SAMN05660657_03314</name>
</gene>
<dbReference type="AlphaFoldDB" id="A0A1I7B5Y6"/>
<evidence type="ECO:0000313" key="2">
    <source>
        <dbReference type="Proteomes" id="UP000199546"/>
    </source>
</evidence>
<dbReference type="RefSeq" id="WP_245784773.1">
    <property type="nucleotide sequence ID" value="NZ_FPBA01000012.1"/>
</dbReference>
<dbReference type="EMBL" id="FPBA01000012">
    <property type="protein sequence ID" value="SFT82552.1"/>
    <property type="molecule type" value="Genomic_DNA"/>
</dbReference>
<dbReference type="STRING" id="1296565.SAMN05660657_03314"/>
<evidence type="ECO:0008006" key="3">
    <source>
        <dbReference type="Google" id="ProtNLM"/>
    </source>
</evidence>